<name>A0A1W2A0P3_9FIRM</name>
<dbReference type="RefSeq" id="WP_084233996.1">
    <property type="nucleotide sequence ID" value="NZ_FWXW01000003.1"/>
</dbReference>
<dbReference type="Gene3D" id="3.20.20.140">
    <property type="entry name" value="Metal-dependent hydrolases"/>
    <property type="match status" value="1"/>
</dbReference>
<dbReference type="SUPFAM" id="SSF51556">
    <property type="entry name" value="Metallo-dependent hydrolases"/>
    <property type="match status" value="1"/>
</dbReference>
<dbReference type="AlphaFoldDB" id="A0A1W2A0P3"/>
<dbReference type="Pfam" id="PF19799">
    <property type="entry name" value="DUF6282"/>
    <property type="match status" value="1"/>
</dbReference>
<evidence type="ECO:0000313" key="1">
    <source>
        <dbReference type="EMBL" id="SMC54257.1"/>
    </source>
</evidence>
<dbReference type="OrthoDB" id="9802809at2"/>
<dbReference type="InterPro" id="IPR046249">
    <property type="entry name" value="DUF6282"/>
</dbReference>
<protein>
    <recommendedName>
        <fullName evidence="3">Cytosolic protein</fullName>
    </recommendedName>
</protein>
<accession>A0A1W2A0P3</accession>
<gene>
    <name evidence="1" type="ORF">SAMN02745168_1377</name>
</gene>
<sequence>MREILKGILDIHVHAGPSIAKREVDAADMLKEAQVAGYRGFLVKDHYFPTMMGTKMVAEHCDNSRGTEIYGALALNNSVGLFNLNAVDVAVNMGARIVYFPTVSSKNHIDHHKGSFVGSGKTSVPETPVVYVDEKGVMDPAAVEVLMYLAAKDVVLGTGHGTAWEIDHLVEKATELGVKRILVNHPQFHIGASYEQMSKWAKMGAYIELNVCVFKSGSKLGTLDDQVISDMLKAVPLERLILDSDMGQSGNGSPVEGMYNFILLLMNKFGLSEKDINLIAKTNPASLLGV</sequence>
<evidence type="ECO:0000313" key="2">
    <source>
        <dbReference type="Proteomes" id="UP000192790"/>
    </source>
</evidence>
<keyword evidence="2" id="KW-1185">Reference proteome</keyword>
<reference evidence="1 2" key="1">
    <citation type="submission" date="2017-04" db="EMBL/GenBank/DDBJ databases">
        <authorList>
            <person name="Afonso C.L."/>
            <person name="Miller P.J."/>
            <person name="Scott M.A."/>
            <person name="Spackman E."/>
            <person name="Goraichik I."/>
            <person name="Dimitrov K.M."/>
            <person name="Suarez D.L."/>
            <person name="Swayne D.E."/>
        </authorList>
    </citation>
    <scope>NUCLEOTIDE SEQUENCE [LARGE SCALE GENOMIC DNA]</scope>
    <source>
        <strain evidence="1 2">DSM 12816</strain>
    </source>
</reference>
<organism evidence="1 2">
    <name type="scientific">Papillibacter cinnamivorans DSM 12816</name>
    <dbReference type="NCBI Taxonomy" id="1122930"/>
    <lineage>
        <taxon>Bacteria</taxon>
        <taxon>Bacillati</taxon>
        <taxon>Bacillota</taxon>
        <taxon>Clostridia</taxon>
        <taxon>Eubacteriales</taxon>
        <taxon>Oscillospiraceae</taxon>
        <taxon>Papillibacter</taxon>
    </lineage>
</organism>
<proteinExistence type="predicted"/>
<dbReference type="Proteomes" id="UP000192790">
    <property type="component" value="Unassembled WGS sequence"/>
</dbReference>
<dbReference type="EMBL" id="FWXW01000003">
    <property type="protein sequence ID" value="SMC54257.1"/>
    <property type="molecule type" value="Genomic_DNA"/>
</dbReference>
<dbReference type="InterPro" id="IPR032466">
    <property type="entry name" value="Metal_Hydrolase"/>
</dbReference>
<evidence type="ECO:0008006" key="3">
    <source>
        <dbReference type="Google" id="ProtNLM"/>
    </source>
</evidence>
<dbReference type="STRING" id="1122930.SAMN02745168_1377"/>